<dbReference type="GO" id="GO:0016788">
    <property type="term" value="F:hydrolase activity, acting on ester bonds"/>
    <property type="evidence" value="ECO:0007669"/>
    <property type="project" value="InterPro"/>
</dbReference>
<organism evidence="3 4">
    <name type="scientific">Punica granatum</name>
    <name type="common">Pomegranate</name>
    <dbReference type="NCBI Taxonomy" id="22663"/>
    <lineage>
        <taxon>Eukaryota</taxon>
        <taxon>Viridiplantae</taxon>
        <taxon>Streptophyta</taxon>
        <taxon>Embryophyta</taxon>
        <taxon>Tracheophyta</taxon>
        <taxon>Spermatophyta</taxon>
        <taxon>Magnoliopsida</taxon>
        <taxon>eudicotyledons</taxon>
        <taxon>Gunneridae</taxon>
        <taxon>Pentapetalae</taxon>
        <taxon>rosids</taxon>
        <taxon>malvids</taxon>
        <taxon>Myrtales</taxon>
        <taxon>Lythraceae</taxon>
        <taxon>Punica</taxon>
    </lineage>
</organism>
<evidence type="ECO:0000313" key="4">
    <source>
        <dbReference type="Proteomes" id="UP000233551"/>
    </source>
</evidence>
<dbReference type="STRING" id="22663.A0A2I0JND5"/>
<gene>
    <name evidence="3" type="ORF">CRG98_021836</name>
</gene>
<dbReference type="Proteomes" id="UP000233551">
    <property type="component" value="Unassembled WGS sequence"/>
</dbReference>
<evidence type="ECO:0000256" key="1">
    <source>
        <dbReference type="ARBA" id="ARBA00022801"/>
    </source>
</evidence>
<keyword evidence="4" id="KW-1185">Reference proteome</keyword>
<protein>
    <submittedName>
        <fullName evidence="3">Uncharacterized protein</fullName>
    </submittedName>
</protein>
<name>A0A2I0JND5_PUNGR</name>
<dbReference type="PANTHER" id="PTHR31956">
    <property type="entry name" value="NON-SPECIFIC PHOSPHOLIPASE C4-RELATED"/>
    <property type="match status" value="1"/>
</dbReference>
<accession>A0A2I0JND5</accession>
<dbReference type="AlphaFoldDB" id="A0A2I0JND5"/>
<comment type="caution">
    <text evidence="3">The sequence shown here is derived from an EMBL/GenBank/DDBJ whole genome shotgun (WGS) entry which is preliminary data.</text>
</comment>
<reference evidence="3 4" key="1">
    <citation type="submission" date="2017-11" db="EMBL/GenBank/DDBJ databases">
        <title>De-novo sequencing of pomegranate (Punica granatum L.) genome.</title>
        <authorList>
            <person name="Akparov Z."/>
            <person name="Amiraslanov A."/>
            <person name="Hajiyeva S."/>
            <person name="Abbasov M."/>
            <person name="Kaur K."/>
            <person name="Hamwieh A."/>
            <person name="Solovyev V."/>
            <person name="Salamov A."/>
            <person name="Braich B."/>
            <person name="Kosarev P."/>
            <person name="Mahmoud A."/>
            <person name="Hajiyev E."/>
            <person name="Babayeva S."/>
            <person name="Izzatullayeva V."/>
            <person name="Mammadov A."/>
            <person name="Mammadov A."/>
            <person name="Sharifova S."/>
            <person name="Ojaghi J."/>
            <person name="Eynullazada K."/>
            <person name="Bayramov B."/>
            <person name="Abdulazimova A."/>
            <person name="Shahmuradov I."/>
        </authorList>
    </citation>
    <scope>NUCLEOTIDE SEQUENCE [LARGE SCALE GENOMIC DNA]</scope>
    <source>
        <strain evidence="4">cv. AG2017</strain>
        <tissue evidence="3">Leaf</tissue>
    </source>
</reference>
<dbReference type="PANTHER" id="PTHR31956:SF26">
    <property type="entry name" value="NON-SPECIFIC PHOSPHOLIPASE C2"/>
    <property type="match status" value="1"/>
</dbReference>
<dbReference type="GO" id="GO:0009395">
    <property type="term" value="P:phospholipid catabolic process"/>
    <property type="evidence" value="ECO:0007669"/>
    <property type="project" value="TreeGrafter"/>
</dbReference>
<proteinExistence type="predicted"/>
<dbReference type="Gene3D" id="3.40.720.10">
    <property type="entry name" value="Alkaline Phosphatase, subunit A"/>
    <property type="match status" value="1"/>
</dbReference>
<sequence length="350" mass="39071">MAGSSITWRLRFMVSRALMGSWGPSRSSSVVHGPNGSPYPTSEYEHSSIPATVKKLFNLSSPFLTKRDAWAGTFEGIVQKLAEPRTDCPEKLPTPVKIREAEAKEEAKLSEFQQEMLQLAAVLKGDNIFTSYPEKLGKDMTVKEVIICVTGGEVTPSAPLGGGGRELMFNIDHETERSRRGACLPESWRQLVRGIAPSVVSWLTDAGGVEEEIASVRRMEEDLQLIEGHIASNEDILHNTWTIWVGNSAQIKLIREHLAGFNGEVRPSTWLSPARTRSLQLQIDQLQAHFAPNQPQNQHHYAQHASTVQVKAEQPTRAPTAQVKAEQPTRDPTVQFYDRKNPELWFAWDA</sequence>
<evidence type="ECO:0000313" key="3">
    <source>
        <dbReference type="EMBL" id="PKI57769.1"/>
    </source>
</evidence>
<keyword evidence="1" id="KW-0378">Hydrolase</keyword>
<evidence type="ECO:0000256" key="2">
    <source>
        <dbReference type="SAM" id="MobiDB-lite"/>
    </source>
</evidence>
<dbReference type="InterPro" id="IPR017850">
    <property type="entry name" value="Alkaline_phosphatase_core_sf"/>
</dbReference>
<dbReference type="InterPro" id="IPR007312">
    <property type="entry name" value="Phosphoesterase"/>
</dbReference>
<feature type="region of interest" description="Disordered" evidence="2">
    <location>
        <begin position="22"/>
        <end position="43"/>
    </location>
</feature>
<dbReference type="EMBL" id="PGOL01001490">
    <property type="protein sequence ID" value="PKI57769.1"/>
    <property type="molecule type" value="Genomic_DNA"/>
</dbReference>